<evidence type="ECO:0000313" key="2">
    <source>
        <dbReference type="Proteomes" id="UP000017819"/>
    </source>
</evidence>
<reference evidence="1 2" key="1">
    <citation type="journal article" date="2014" name="Genome Announc.">
        <title>Draft Genome Sequence of Lutibaculum baratangense Strain AMV1T, Isolated from a Mud Volcano in Andamans, India.</title>
        <authorList>
            <person name="Singh A."/>
            <person name="Sreenivas A."/>
            <person name="Sathyanarayana Reddy G."/>
            <person name="Pinnaka A.K."/>
            <person name="Shivaji S."/>
        </authorList>
    </citation>
    <scope>NUCLEOTIDE SEQUENCE [LARGE SCALE GENOMIC DNA]</scope>
    <source>
        <strain evidence="1 2">AMV1</strain>
    </source>
</reference>
<dbReference type="SUPFAM" id="SSF47240">
    <property type="entry name" value="Ferritin-like"/>
    <property type="match status" value="1"/>
</dbReference>
<dbReference type="PANTHER" id="PTHR30565">
    <property type="entry name" value="PROTEIN YCIF"/>
    <property type="match status" value="1"/>
</dbReference>
<accession>V4TMC8</accession>
<dbReference type="CDD" id="cd07909">
    <property type="entry name" value="YciF"/>
    <property type="match status" value="1"/>
</dbReference>
<dbReference type="STRING" id="631454.N177_0677"/>
<dbReference type="Gene3D" id="1.20.1260.10">
    <property type="match status" value="1"/>
</dbReference>
<dbReference type="OrthoDB" id="9795056at2"/>
<gene>
    <name evidence="1" type="ORF">N177_0677</name>
</gene>
<dbReference type="InterPro" id="IPR012347">
    <property type="entry name" value="Ferritin-like"/>
</dbReference>
<keyword evidence="2" id="KW-1185">Reference proteome</keyword>
<dbReference type="InterPro" id="IPR047114">
    <property type="entry name" value="YciF"/>
</dbReference>
<dbReference type="Proteomes" id="UP000017819">
    <property type="component" value="Unassembled WGS sequence"/>
</dbReference>
<dbReference type="Pfam" id="PF05974">
    <property type="entry name" value="DUF892"/>
    <property type="match status" value="1"/>
</dbReference>
<protein>
    <submittedName>
        <fullName evidence="1">Uncharacterized protein</fullName>
    </submittedName>
</protein>
<dbReference type="eggNOG" id="COG3685">
    <property type="taxonomic scope" value="Bacteria"/>
</dbReference>
<dbReference type="InterPro" id="IPR009078">
    <property type="entry name" value="Ferritin-like_SF"/>
</dbReference>
<dbReference type="PATRIC" id="fig|631454.5.peg.667"/>
<name>V4TMC8_9HYPH</name>
<dbReference type="AlphaFoldDB" id="V4TMC8"/>
<sequence length="160" mass="18215">MKSLDDLFLHFLKDMYHAEKQILRTLPKMAKKAESDDLRKAFEEHRDETEGQIERLEQVFEMVGKRARGEYCDAIHGILEEGKEIMNEAEDKNTLDAGMIAAAQAVEHYEISRYGTLIAWAKQLGHDKAATLLKQTLDEENHADELLSKLAESSLNKKAA</sequence>
<dbReference type="InterPro" id="IPR010287">
    <property type="entry name" value="DUF892_YciF-like"/>
</dbReference>
<dbReference type="PANTHER" id="PTHR30565:SF9">
    <property type="entry name" value="PROTEIN YCIF"/>
    <property type="match status" value="1"/>
</dbReference>
<evidence type="ECO:0000313" key="1">
    <source>
        <dbReference type="EMBL" id="ESR26893.1"/>
    </source>
</evidence>
<comment type="caution">
    <text evidence="1">The sequence shown here is derived from an EMBL/GenBank/DDBJ whole genome shotgun (WGS) entry which is preliminary data.</text>
</comment>
<dbReference type="EMBL" id="AWXZ01000013">
    <property type="protein sequence ID" value="ESR26893.1"/>
    <property type="molecule type" value="Genomic_DNA"/>
</dbReference>
<proteinExistence type="predicted"/>
<organism evidence="1 2">
    <name type="scientific">Lutibaculum baratangense AMV1</name>
    <dbReference type="NCBI Taxonomy" id="631454"/>
    <lineage>
        <taxon>Bacteria</taxon>
        <taxon>Pseudomonadati</taxon>
        <taxon>Pseudomonadota</taxon>
        <taxon>Alphaproteobacteria</taxon>
        <taxon>Hyphomicrobiales</taxon>
        <taxon>Tepidamorphaceae</taxon>
        <taxon>Lutibaculum</taxon>
    </lineage>
</organism>